<accession>A0A7G7XQC4</accession>
<gene>
    <name evidence="3" type="primary">orf216</name>
</gene>
<dbReference type="InterPro" id="IPR004860">
    <property type="entry name" value="LAGLIDADG_dom"/>
</dbReference>
<keyword evidence="3" id="KW-0496">Mitochondrion</keyword>
<organism evidence="3">
    <name type="scientific">Sterigmatomyces sp</name>
    <dbReference type="NCBI Taxonomy" id="1972484"/>
    <lineage>
        <taxon>Eukaryota</taxon>
        <taxon>Fungi</taxon>
        <taxon>Dikarya</taxon>
        <taxon>Basidiomycota</taxon>
        <taxon>Pucciniomycotina</taxon>
        <taxon>Agaricostilbomycetes</taxon>
        <taxon>Agaricostilbales</taxon>
        <taxon>Agaricostilbaceae</taxon>
        <taxon>Sterigmatomyces</taxon>
    </lineage>
</organism>
<evidence type="ECO:0000313" key="3">
    <source>
        <dbReference type="EMBL" id="QNH82615.1"/>
    </source>
</evidence>
<geneLocation type="mitochondrion" evidence="3"/>
<dbReference type="GO" id="GO:0004519">
    <property type="term" value="F:endonuclease activity"/>
    <property type="evidence" value="ECO:0007669"/>
    <property type="project" value="UniProtKB-KW"/>
</dbReference>
<dbReference type="EMBL" id="MT755636">
    <property type="protein sequence ID" value="QNH82615.1"/>
    <property type="molecule type" value="Genomic_DNA"/>
</dbReference>
<reference evidence="3" key="1">
    <citation type="submission" date="2020-07" db="EMBL/GenBank/DDBJ databases">
        <authorList>
            <person name="Tan M."/>
        </authorList>
    </citation>
    <scope>NUCLEOTIDE SEQUENCE</scope>
</reference>
<dbReference type="SUPFAM" id="SSF55608">
    <property type="entry name" value="Homing endonucleases"/>
    <property type="match status" value="1"/>
</dbReference>
<comment type="function">
    <text evidence="1">Mitochondrial DNA endonuclease involved in intron homing.</text>
</comment>
<dbReference type="Pfam" id="PF03161">
    <property type="entry name" value="LAGLIDADG_2"/>
    <property type="match status" value="1"/>
</dbReference>
<name>A0A7G7XQC4_9BASI</name>
<dbReference type="Gene3D" id="3.10.28.10">
    <property type="entry name" value="Homing endonucleases"/>
    <property type="match status" value="2"/>
</dbReference>
<evidence type="ECO:0000259" key="2">
    <source>
        <dbReference type="Pfam" id="PF03161"/>
    </source>
</evidence>
<keyword evidence="3" id="KW-0540">Nuclease</keyword>
<proteinExistence type="predicted"/>
<keyword evidence="3" id="KW-0255">Endonuclease</keyword>
<sequence length="216" mass="24723">MKTNYRLPYWQALKNSKPMLSPVLMEIAIAMVLSDASMMFSGTQALMKIEQGYLQHEFVKHLWSLFSGYCWGDMYNTRINTTKNSPRHGMVKSYWFKTFSHLTFTQVYNLCYQDGAKTILPGTVANYITGLGLAYIVMSDGSLWKGNMLVLHFQGFSKEANEIFSQELNAKLGLHSSVAAYQGKYWIVRFPVSDGAKLRALIEPHMLPMFSYKIPR</sequence>
<keyword evidence="3" id="KW-0378">Hydrolase</keyword>
<feature type="domain" description="Homing endonuclease LAGLIDADG" evidence="2">
    <location>
        <begin position="26"/>
        <end position="188"/>
    </location>
</feature>
<protein>
    <submittedName>
        <fullName evidence="3">LAGLIDADG endonuclease</fullName>
    </submittedName>
</protein>
<dbReference type="InterPro" id="IPR027434">
    <property type="entry name" value="Homing_endonucl"/>
</dbReference>
<dbReference type="AlphaFoldDB" id="A0A7G7XQC4"/>
<evidence type="ECO:0000256" key="1">
    <source>
        <dbReference type="ARBA" id="ARBA00002670"/>
    </source>
</evidence>